<accession>A0A1G9DYG4</accession>
<dbReference type="PANTHER" id="PTHR14269">
    <property type="entry name" value="CDP-DIACYLGLYCEROL--GLYCEROL-3-PHOSPHATE 3-PHOSPHATIDYLTRANSFERASE-RELATED"/>
    <property type="match status" value="1"/>
</dbReference>
<sequence length="274" mass="29352">MANERKSADAALNDGKNTLSDGRKTHSRLVQQIPNAITALALCSGLASVRFSIENEFEFALLAIVVAAVLDGLDGRLARRLHASSQFGAEFDSLADFLSFGVAPIVLLFFWGEALMTGPFSLCLMAFALASAARLARFNAQSNSAAAAWQKAYFTGMPTPAAALTVLLPISLAPPTPATVQIAGLHAALIAFLMVSTIPTFSGKKWACQVPKWMMIALFLAVAGLVAAVVLYPSEFLVVLTVLYLASIPISWISFRHDEKIHDEIDVETARVVE</sequence>
<evidence type="ECO:0000256" key="16">
    <source>
        <dbReference type="SAM" id="MobiDB-lite"/>
    </source>
</evidence>
<protein>
    <recommendedName>
        <fullName evidence="5">CDP-diacylglycerol--serine O-phosphatidyltransferase</fullName>
        <ecNumber evidence="4">2.7.8.8</ecNumber>
    </recommendedName>
    <alternativeName>
        <fullName evidence="14">Phosphatidylserine synthase</fullName>
    </alternativeName>
</protein>
<dbReference type="GO" id="GO:0008654">
    <property type="term" value="P:phospholipid biosynthetic process"/>
    <property type="evidence" value="ECO:0007669"/>
    <property type="project" value="UniProtKB-KW"/>
</dbReference>
<name>A0A1G9DYG4_9HYPH</name>
<evidence type="ECO:0000313" key="18">
    <source>
        <dbReference type="EMBL" id="SDK68931.1"/>
    </source>
</evidence>
<dbReference type="InterPro" id="IPR050324">
    <property type="entry name" value="CDP-alcohol_PTase-I"/>
</dbReference>
<dbReference type="RefSeq" id="WP_091598036.1">
    <property type="nucleotide sequence ID" value="NZ_FNEE01000019.1"/>
</dbReference>
<dbReference type="NCBIfam" id="TIGR00473">
    <property type="entry name" value="pssA"/>
    <property type="match status" value="1"/>
</dbReference>
<keyword evidence="19" id="KW-1185">Reference proteome</keyword>
<evidence type="ECO:0000313" key="19">
    <source>
        <dbReference type="Proteomes" id="UP000198894"/>
    </source>
</evidence>
<keyword evidence="12" id="KW-0594">Phospholipid biosynthesis</keyword>
<dbReference type="GO" id="GO:0016020">
    <property type="term" value="C:membrane"/>
    <property type="evidence" value="ECO:0007669"/>
    <property type="project" value="InterPro"/>
</dbReference>
<gene>
    <name evidence="18" type="ORF">SAMN05428953_1193</name>
</gene>
<keyword evidence="11 17" id="KW-0472">Membrane</keyword>
<dbReference type="Pfam" id="PF01066">
    <property type="entry name" value="CDP-OH_P_transf"/>
    <property type="match status" value="1"/>
</dbReference>
<proteinExistence type="inferred from homology"/>
<dbReference type="GO" id="GO:0003882">
    <property type="term" value="F:CDP-diacylglycerol-serine O-phosphatidyltransferase activity"/>
    <property type="evidence" value="ECO:0007669"/>
    <property type="project" value="UniProtKB-EC"/>
</dbReference>
<evidence type="ECO:0000256" key="13">
    <source>
        <dbReference type="ARBA" id="ARBA00023264"/>
    </source>
</evidence>
<keyword evidence="9 17" id="KW-1133">Transmembrane helix</keyword>
<evidence type="ECO:0000256" key="9">
    <source>
        <dbReference type="ARBA" id="ARBA00022989"/>
    </source>
</evidence>
<feature type="transmembrane region" description="Helical" evidence="17">
    <location>
        <begin position="178"/>
        <end position="201"/>
    </location>
</feature>
<dbReference type="InterPro" id="IPR043130">
    <property type="entry name" value="CDP-OH_PTrfase_TM_dom"/>
</dbReference>
<dbReference type="InterPro" id="IPR000462">
    <property type="entry name" value="CDP-OH_P_trans"/>
</dbReference>
<organism evidence="18 19">
    <name type="scientific">Mesorhizobium muleiense</name>
    <dbReference type="NCBI Taxonomy" id="1004279"/>
    <lineage>
        <taxon>Bacteria</taxon>
        <taxon>Pseudomonadati</taxon>
        <taxon>Pseudomonadota</taxon>
        <taxon>Alphaproteobacteria</taxon>
        <taxon>Hyphomicrobiales</taxon>
        <taxon>Phyllobacteriaceae</taxon>
        <taxon>Mesorhizobium</taxon>
    </lineage>
</organism>
<reference evidence="19" key="1">
    <citation type="submission" date="2016-10" db="EMBL/GenBank/DDBJ databases">
        <authorList>
            <person name="Varghese N."/>
            <person name="Submissions S."/>
        </authorList>
    </citation>
    <scope>NUCLEOTIDE SEQUENCE [LARGE SCALE GENOMIC DNA]</scope>
    <source>
        <strain evidence="19">CGMCC 1.11022</strain>
    </source>
</reference>
<dbReference type="InterPro" id="IPR004533">
    <property type="entry name" value="CDP-diaglyc--ser_O-PTrfase"/>
</dbReference>
<evidence type="ECO:0000256" key="7">
    <source>
        <dbReference type="ARBA" id="ARBA00022679"/>
    </source>
</evidence>
<dbReference type="PANTHER" id="PTHR14269:SF61">
    <property type="entry name" value="CDP-DIACYLGLYCEROL--SERINE O-PHOSPHATIDYLTRANSFERASE"/>
    <property type="match status" value="1"/>
</dbReference>
<dbReference type="GO" id="GO:0012505">
    <property type="term" value="C:endomembrane system"/>
    <property type="evidence" value="ECO:0007669"/>
    <property type="project" value="UniProtKB-SubCell"/>
</dbReference>
<evidence type="ECO:0000256" key="17">
    <source>
        <dbReference type="SAM" id="Phobius"/>
    </source>
</evidence>
<evidence type="ECO:0000256" key="15">
    <source>
        <dbReference type="RuleBase" id="RU003750"/>
    </source>
</evidence>
<dbReference type="EMBL" id="FNEE01000019">
    <property type="protein sequence ID" value="SDK68931.1"/>
    <property type="molecule type" value="Genomic_DNA"/>
</dbReference>
<dbReference type="EC" id="2.7.8.8" evidence="4"/>
<keyword evidence="8 17" id="KW-0812">Transmembrane</keyword>
<feature type="transmembrane region" description="Helical" evidence="17">
    <location>
        <begin position="152"/>
        <end position="172"/>
    </location>
</feature>
<evidence type="ECO:0000256" key="6">
    <source>
        <dbReference type="ARBA" id="ARBA00022516"/>
    </source>
</evidence>
<evidence type="ECO:0000256" key="11">
    <source>
        <dbReference type="ARBA" id="ARBA00023136"/>
    </source>
</evidence>
<dbReference type="PROSITE" id="PS00379">
    <property type="entry name" value="CDP_ALCOHOL_P_TRANSF"/>
    <property type="match status" value="1"/>
</dbReference>
<comment type="subcellular location">
    <subcellularLocation>
        <location evidence="2">Endomembrane system</location>
        <topology evidence="2">Multi-pass membrane protein</topology>
    </subcellularLocation>
</comment>
<feature type="transmembrane region" description="Helical" evidence="17">
    <location>
        <begin position="213"/>
        <end position="231"/>
    </location>
</feature>
<evidence type="ECO:0000256" key="1">
    <source>
        <dbReference type="ARBA" id="ARBA00000287"/>
    </source>
</evidence>
<keyword evidence="6" id="KW-0444">Lipid biosynthesis</keyword>
<feature type="transmembrane region" description="Helical" evidence="17">
    <location>
        <begin position="237"/>
        <end position="255"/>
    </location>
</feature>
<dbReference type="Gene3D" id="1.20.120.1760">
    <property type="match status" value="1"/>
</dbReference>
<dbReference type="Proteomes" id="UP000198894">
    <property type="component" value="Unassembled WGS sequence"/>
</dbReference>
<comment type="similarity">
    <text evidence="3 15">Belongs to the CDP-alcohol phosphatidyltransferase class-I family.</text>
</comment>
<evidence type="ECO:0000256" key="2">
    <source>
        <dbReference type="ARBA" id="ARBA00004127"/>
    </source>
</evidence>
<evidence type="ECO:0000256" key="4">
    <source>
        <dbReference type="ARBA" id="ARBA00013174"/>
    </source>
</evidence>
<keyword evidence="7 15" id="KW-0808">Transferase</keyword>
<keyword evidence="10" id="KW-0443">Lipid metabolism</keyword>
<evidence type="ECO:0000256" key="10">
    <source>
        <dbReference type="ARBA" id="ARBA00023098"/>
    </source>
</evidence>
<keyword evidence="13" id="KW-1208">Phospholipid metabolism</keyword>
<comment type="catalytic activity">
    <reaction evidence="1">
        <text>a CDP-1,2-diacyl-sn-glycerol + L-serine = a 1,2-diacyl-sn-glycero-3-phospho-L-serine + CMP + H(+)</text>
        <dbReference type="Rhea" id="RHEA:16913"/>
        <dbReference type="ChEBI" id="CHEBI:15378"/>
        <dbReference type="ChEBI" id="CHEBI:33384"/>
        <dbReference type="ChEBI" id="CHEBI:57262"/>
        <dbReference type="ChEBI" id="CHEBI:58332"/>
        <dbReference type="ChEBI" id="CHEBI:60377"/>
        <dbReference type="EC" id="2.7.8.8"/>
    </reaction>
</comment>
<evidence type="ECO:0000256" key="8">
    <source>
        <dbReference type="ARBA" id="ARBA00022692"/>
    </source>
</evidence>
<dbReference type="InterPro" id="IPR048254">
    <property type="entry name" value="CDP_ALCOHOL_P_TRANSF_CS"/>
</dbReference>
<feature type="transmembrane region" description="Helical" evidence="17">
    <location>
        <begin position="118"/>
        <end position="140"/>
    </location>
</feature>
<feature type="region of interest" description="Disordered" evidence="16">
    <location>
        <begin position="1"/>
        <end position="22"/>
    </location>
</feature>
<evidence type="ECO:0000256" key="5">
    <source>
        <dbReference type="ARBA" id="ARBA00017171"/>
    </source>
</evidence>
<evidence type="ECO:0000256" key="3">
    <source>
        <dbReference type="ARBA" id="ARBA00010441"/>
    </source>
</evidence>
<evidence type="ECO:0000256" key="12">
    <source>
        <dbReference type="ARBA" id="ARBA00023209"/>
    </source>
</evidence>
<dbReference type="AlphaFoldDB" id="A0A1G9DYG4"/>
<evidence type="ECO:0000256" key="14">
    <source>
        <dbReference type="ARBA" id="ARBA00032361"/>
    </source>
</evidence>